<dbReference type="PROSITE" id="PS52004">
    <property type="entry name" value="KS3_2"/>
    <property type="match status" value="1"/>
</dbReference>
<evidence type="ECO:0000313" key="14">
    <source>
        <dbReference type="Proteomes" id="UP000799770"/>
    </source>
</evidence>
<proteinExistence type="inferred from homology"/>
<keyword evidence="7" id="KW-0012">Acyltransferase</keyword>
<dbReference type="Pfam" id="PF00755">
    <property type="entry name" value="Carn_acyltransf"/>
    <property type="match status" value="1"/>
</dbReference>
<dbReference type="InterPro" id="IPR016036">
    <property type="entry name" value="Malonyl_transacylase_ACP-bd"/>
</dbReference>
<dbReference type="InterPro" id="IPR049900">
    <property type="entry name" value="PKS_mFAS_DH"/>
</dbReference>
<dbReference type="SMART" id="SM00825">
    <property type="entry name" value="PKS_KS"/>
    <property type="match status" value="1"/>
</dbReference>
<dbReference type="Pfam" id="PF23114">
    <property type="entry name" value="NAD-bd_HRPKS_sdrA"/>
    <property type="match status" value="1"/>
</dbReference>
<feature type="active site" description="Proton donor; for dehydratase activity" evidence="9">
    <location>
        <position position="1134"/>
    </location>
</feature>
<dbReference type="InterPro" id="IPR036736">
    <property type="entry name" value="ACP-like_sf"/>
</dbReference>
<dbReference type="CDD" id="cd00833">
    <property type="entry name" value="PKS"/>
    <property type="match status" value="1"/>
</dbReference>
<dbReference type="SUPFAM" id="SSF47336">
    <property type="entry name" value="ACP-like"/>
    <property type="match status" value="1"/>
</dbReference>
<dbReference type="InterPro" id="IPR020841">
    <property type="entry name" value="PKS_Beta-ketoAc_synthase_dom"/>
</dbReference>
<dbReference type="Pfam" id="PF08242">
    <property type="entry name" value="Methyltransf_12"/>
    <property type="match status" value="1"/>
</dbReference>
<dbReference type="InterPro" id="IPR014043">
    <property type="entry name" value="Acyl_transferase_dom"/>
</dbReference>
<dbReference type="PROSITE" id="PS00440">
    <property type="entry name" value="ACYLTRANSF_C_2"/>
    <property type="match status" value="1"/>
</dbReference>
<dbReference type="Pfam" id="PF21089">
    <property type="entry name" value="PKS_DH_N"/>
    <property type="match status" value="1"/>
</dbReference>
<dbReference type="Gene3D" id="3.30.559.10">
    <property type="entry name" value="Chloramphenicol acetyltransferase-like domain"/>
    <property type="match status" value="1"/>
</dbReference>
<dbReference type="Pfam" id="PF14765">
    <property type="entry name" value="PS-DH"/>
    <property type="match status" value="1"/>
</dbReference>
<feature type="domain" description="PKS/mFAS DH" evidence="12">
    <location>
        <begin position="913"/>
        <end position="1224"/>
    </location>
</feature>
<dbReference type="InterPro" id="IPR050091">
    <property type="entry name" value="PKS_NRPS_Biosynth_Enz"/>
</dbReference>
<dbReference type="SMART" id="SM00823">
    <property type="entry name" value="PKS_PP"/>
    <property type="match status" value="1"/>
</dbReference>
<name>A0A6A5ZUB4_9PLEO</name>
<dbReference type="InterPro" id="IPR036291">
    <property type="entry name" value="NAD(P)-bd_dom_sf"/>
</dbReference>
<evidence type="ECO:0000256" key="7">
    <source>
        <dbReference type="ARBA" id="ARBA00023315"/>
    </source>
</evidence>
<evidence type="ECO:0000256" key="2">
    <source>
        <dbReference type="ARBA" id="ARBA00022450"/>
    </source>
</evidence>
<feature type="region of interest" description="C-terminal hotdog fold" evidence="9">
    <location>
        <begin position="1069"/>
        <end position="1224"/>
    </location>
</feature>
<dbReference type="SMART" id="SM00822">
    <property type="entry name" value="PKS_KR"/>
    <property type="match status" value="1"/>
</dbReference>
<dbReference type="Pfam" id="PF00698">
    <property type="entry name" value="Acyl_transf_1"/>
    <property type="match status" value="1"/>
</dbReference>
<gene>
    <name evidence="13" type="ORF">BDV96DRAFT_681663</name>
</gene>
<dbReference type="Pfam" id="PF16197">
    <property type="entry name" value="KAsynt_C_assoc"/>
    <property type="match status" value="1"/>
</dbReference>
<dbReference type="GO" id="GO:0016491">
    <property type="term" value="F:oxidoreductase activity"/>
    <property type="evidence" value="ECO:0007669"/>
    <property type="project" value="UniProtKB-KW"/>
</dbReference>
<dbReference type="InterPro" id="IPR001227">
    <property type="entry name" value="Ac_transferase_dom_sf"/>
</dbReference>
<dbReference type="GO" id="GO:0004312">
    <property type="term" value="F:fatty acid synthase activity"/>
    <property type="evidence" value="ECO:0007669"/>
    <property type="project" value="TreeGrafter"/>
</dbReference>
<dbReference type="SMART" id="SM00826">
    <property type="entry name" value="PKS_DH"/>
    <property type="match status" value="1"/>
</dbReference>
<evidence type="ECO:0000259" key="12">
    <source>
        <dbReference type="PROSITE" id="PS52019"/>
    </source>
</evidence>
<dbReference type="Pfam" id="PF00109">
    <property type="entry name" value="ketoacyl-synt"/>
    <property type="match status" value="1"/>
</dbReference>
<sequence length="2778" mass="306671">MAEAEPLPIAVIGIGCRLPGGSTSPDAFWQMLLEGRDAWSDVPEERFRWESFYNSSPEAQGCMNHRGGHFIQQDIKTFDADFFGIPPTEANSIDPQQRLLLETAYEAVEDAGISLKDFRGSNTAVYAATFANDYDRMLSKDPSDLHPYHLVGTGNATFANRISYVFDLSGPSVTIDTGCSGSLVAVHQACQSLRTFEADLAIGCGAVLILCPDHMVAMSPQHILNEDGRCFSFDSRGSGYGRGEGAGLVLLKRLDDAIRDGDQIRAIIRSTASNQDGRTNGIAQPSQISQECLALKAFRNLRFSPEDIQYLEAHATGTSAGDIAEANAVHNVYTHKRVASDLPLIVGSVKSNIGHLEAASGVAGLIKTILCMEKGIIPPNLLFKKPKAGLPLDEWHIKIPLEIEPWPITRGPRRAVVNNFGYGGTNAIVILESASAHTRVFSRPSPISSLAKNCKPDSQWRLLQFSAKSEASLAGHLTDINLWLQRNPTIDLDDIVHAVSLKPHFPWRKAIVTKTTATVGKMLSAAFSAPPKRQRSHTAFVFTGQGAQWPQMGCDLMHYAPFAESIRRSTRILNGLGCTWSLEDELLAGEEASKIHNSNLAQPATTALQIALADLLRFWDVKAAAVIGHSSGEIAAAYSAQMLSHEEALAVAYHRGSLAALAKEKLGMSGAMLAVGLGEIDLHRRIVTLGIEADVTAACINSPSSTTASGTEEGITALEKALTTERVFVRRLKVNTAYHSHHMEAVADDYLSLITSVSSSGGSAATSFYSTVTTQRATSQLSPKYWVENLVSPVLFSDAVSTLVQDFEQAGHLDFLEIGPHSALQGPLRQVLAEGTVSWSYLPTLVRNQDGTRTILGSAAALFEHGSEVKLHVPQEVSRIPIRGFPSYHWDRKYYWHEPRLSSAYRNRIAPPHDLLGLRILTSPDSEPGWRVILDQGSLPWLADHVIDGVATFPATAYLGMVTEALKEWRSGSKNLARNIEFQLVSFTRALQLRESTSRTELVLNFRRGAVGLTGFRICSNIEGKWYDHCCGEVRSSDKSVGTDSGGKNEWRSDQALMGELDKIKSACNESIDPSAFYDILRRQGNDYGPAFSSIREVRVNPTQAFVAIDIPDLSLFASPGSTSRYTFHPAIFDALLQVPVFLFARAQRAHSIMPVSLKQVLLAPNIRVEAGREIVISCTLYNITPRTSTFDIVAYQIDELGRQVPVIQCYGCDLIATGDADAENFKKIKTPAFEMMWGTNPSSITSVDLESCERSTLLDIKLQEHKLNRILDTADHYIQNALQEVRQLNQIPVEGHLLMAYQALGKGVDEAGVPYNKRNVQALSDLGVEGQLIERIGPSLGPILAGKIDALTLLMEDDLLYRAYQDDSTTRCSTYLIQYLKHLTFKEPNMRILEIGAGTGGSTIPLLAALSTGDAPFASSYYFTDISAGFFEQAKASLSRWSDLITMKTLDIEKDPCDQGFEEYSFDLIIASNVLHATRRISNTLGNVHKLLKPGGRLALTELIENNSFYRMTFGLLPGWWSGADDNRIDGPLLSTDRWSKELRQASFADPDIIAFDFPGPARRAAFLVSRARAALVPNGYHTYEAKLLNFLSVDHPGHALVKPLAHHLEGRSYQLIDAPWSSHDVDQASSYIVLDTHDRPFLAKCTPEQFNRVTSLVTNSATIYWLTISGPAVASNNAGSGLVTGFARTARSENESLRFITVDIQDDAAHNLNLISRLVTDIVSAPTNEETAIDVNESEFRIVAAKLQIPRIARNVDMDMIAPKEDTDDSRSQEYNVRHSRLDPEATYVIVGGLGKLGRQLCEHLASLGATSIALLSRRHLNGDERSALEHQMSTGHTSVRVFTCDISNSADIEDVETTLHTEFPAIKGIIQAAMVLEDHSLNDTTLDFFKMATTPKYVGTRNLMQVFKNTDLDFFVMLSSLSGIVGLPGQANYAAGNTFEDQIAHCEPPTRWKRVVSLDLPLLADTNLLSEEEQPRLMRRGMQAISNEVLFPYLDFAMSSRSPNDGIISLPRHQQVVIGLDMQAASEGNQAFYSKNPLFSHVFASQARSHNQPSSVETTITKTAIETLTSGHFDAEDRQMLTVQALREKIASLVAVSYDEIGIETPIVEFGLDSLIAIELKNWITKMLKSPMQTSDILDSTGILALAELILKRTGNQVSTQRSSSMDLVARSQQPHYTPVRIDSVQPPKLLNEVLKLPLRPLEEILDTFYNSVTALGNEDELLSVCRAIHDFKTPGGIGEELQRRLAKLANTPKVDCWLSDIYNQSFWLRRRAPLRPSINFFSTHVIGTQRYTQAEKAALLTLTAFEFKQKLERSQVPQDFVNDEPQCMESLKWIFNIYRRPGVRWDEALQFPGNDYIAVMRNGHVYKIPLLDKGRTISYSRLIATFESIKRTAPNDISWAGLLTAAERTQWAQARELAINACASNEEFFTMLEKSLFIISLDDTSPETSQERAQSFLFDDNRSRWNDKTLSFVVCENGVSAFWCEHSMIDGTTMDQLGQAITRAINGPKPEAAGDVQAVIEGRDFTPYPFVTSPEIDQQIEVVRTEYQDSIKGTDFAVIDLSDFGEDYLRQHRLPPKGVLNAIISLAIRHHFGHSPAFYEAVSMRSFRLGRLEIYQVHTPEMASFVNFTVSEPTSSSSVQQYQLLQDAANTHAAGIANHSRGRGWDRQLTALRCVLEEGEEEPALFSNPLYVNTRPRKVFVSFSNGGQPEWGSVWRDDEALWIGVEIAKDSCKLCISNGEGKANAFGELVREAAGVVKAIIEGARSNAGMRGSS</sequence>
<dbReference type="InterPro" id="IPR049552">
    <property type="entry name" value="PKS_DH_N"/>
</dbReference>
<dbReference type="InterPro" id="IPR020806">
    <property type="entry name" value="PKS_PP-bd"/>
</dbReference>
<keyword evidence="4" id="KW-0808">Transferase</keyword>
<feature type="active site" description="Proton acceptor; for dehydratase activity" evidence="9">
    <location>
        <position position="945"/>
    </location>
</feature>
<keyword evidence="2" id="KW-0596">Phosphopantetheine</keyword>
<dbReference type="InterPro" id="IPR029063">
    <property type="entry name" value="SAM-dependent_MTases_sf"/>
</dbReference>
<evidence type="ECO:0000313" key="13">
    <source>
        <dbReference type="EMBL" id="KAF2123089.1"/>
    </source>
</evidence>
<dbReference type="GO" id="GO:0006633">
    <property type="term" value="P:fatty acid biosynthetic process"/>
    <property type="evidence" value="ECO:0007669"/>
    <property type="project" value="TreeGrafter"/>
</dbReference>
<evidence type="ECO:0000256" key="6">
    <source>
        <dbReference type="ARBA" id="ARBA00023268"/>
    </source>
</evidence>
<organism evidence="13 14">
    <name type="scientific">Lophiotrema nucula</name>
    <dbReference type="NCBI Taxonomy" id="690887"/>
    <lineage>
        <taxon>Eukaryota</taxon>
        <taxon>Fungi</taxon>
        <taxon>Dikarya</taxon>
        <taxon>Ascomycota</taxon>
        <taxon>Pezizomycotina</taxon>
        <taxon>Dothideomycetes</taxon>
        <taxon>Pleosporomycetidae</taxon>
        <taxon>Pleosporales</taxon>
        <taxon>Lophiotremataceae</taxon>
        <taxon>Lophiotrema</taxon>
    </lineage>
</organism>
<dbReference type="InterPro" id="IPR023213">
    <property type="entry name" value="CAT-like_dom_sf"/>
</dbReference>
<dbReference type="InterPro" id="IPR049551">
    <property type="entry name" value="PKS_DH_C"/>
</dbReference>
<dbReference type="PANTHER" id="PTHR43775:SF22">
    <property type="entry name" value="SYNTHASE, PUTATIVE (JCVI)-RELATED"/>
    <property type="match status" value="1"/>
</dbReference>
<dbReference type="InterPro" id="IPR000542">
    <property type="entry name" value="Carn_acyl_trans"/>
</dbReference>
<keyword evidence="14" id="KW-1185">Reference proteome</keyword>
<dbReference type="GO" id="GO:0044550">
    <property type="term" value="P:secondary metabolite biosynthetic process"/>
    <property type="evidence" value="ECO:0007669"/>
    <property type="project" value="TreeGrafter"/>
</dbReference>
<accession>A0A6A5ZUB4</accession>
<evidence type="ECO:0000259" key="11">
    <source>
        <dbReference type="PROSITE" id="PS52004"/>
    </source>
</evidence>
<dbReference type="InterPro" id="IPR014031">
    <property type="entry name" value="Ketoacyl_synth_C"/>
</dbReference>
<feature type="region of interest" description="N-terminal hotdog fold" evidence="9">
    <location>
        <begin position="913"/>
        <end position="1041"/>
    </location>
</feature>
<dbReference type="GO" id="GO:0031177">
    <property type="term" value="F:phosphopantetheine binding"/>
    <property type="evidence" value="ECO:0007669"/>
    <property type="project" value="InterPro"/>
</dbReference>
<keyword evidence="3" id="KW-0597">Phosphoprotein</keyword>
<dbReference type="SUPFAM" id="SSF53335">
    <property type="entry name" value="S-adenosyl-L-methionine-dependent methyltransferases"/>
    <property type="match status" value="1"/>
</dbReference>
<dbReference type="SUPFAM" id="SSF51735">
    <property type="entry name" value="NAD(P)-binding Rossmann-fold domains"/>
    <property type="match status" value="1"/>
</dbReference>
<comment type="similarity">
    <text evidence="1">Belongs to the carnitine/choline acetyltransferase family.</text>
</comment>
<dbReference type="InterPro" id="IPR013968">
    <property type="entry name" value="PKS_KR"/>
</dbReference>
<dbReference type="Gene3D" id="1.10.1200.10">
    <property type="entry name" value="ACP-like"/>
    <property type="match status" value="1"/>
</dbReference>
<dbReference type="Gene3D" id="3.10.129.110">
    <property type="entry name" value="Polyketide synthase dehydratase"/>
    <property type="match status" value="1"/>
</dbReference>
<dbReference type="CDD" id="cd02440">
    <property type="entry name" value="AdoMet_MTases"/>
    <property type="match status" value="1"/>
</dbReference>
<keyword evidence="6" id="KW-0511">Multifunctional enzyme</keyword>
<dbReference type="SMART" id="SM00827">
    <property type="entry name" value="PKS_AT"/>
    <property type="match status" value="1"/>
</dbReference>
<dbReference type="InterPro" id="IPR016039">
    <property type="entry name" value="Thiolase-like"/>
</dbReference>
<dbReference type="InterPro" id="IPR016035">
    <property type="entry name" value="Acyl_Trfase/lysoPLipase"/>
</dbReference>
<dbReference type="Gene3D" id="3.40.50.150">
    <property type="entry name" value="Vaccinia Virus protein VP39"/>
    <property type="match status" value="1"/>
</dbReference>
<dbReference type="SUPFAM" id="SSF52151">
    <property type="entry name" value="FabD/lysophospholipase-like"/>
    <property type="match status" value="1"/>
</dbReference>
<dbReference type="SUPFAM" id="SSF53901">
    <property type="entry name" value="Thiolase-like"/>
    <property type="match status" value="1"/>
</dbReference>
<evidence type="ECO:0000256" key="9">
    <source>
        <dbReference type="PROSITE-ProRule" id="PRU01363"/>
    </source>
</evidence>
<dbReference type="Pfam" id="PF23297">
    <property type="entry name" value="ACP_SdgA_C"/>
    <property type="match status" value="1"/>
</dbReference>
<dbReference type="InterPro" id="IPR042104">
    <property type="entry name" value="PKS_dehydratase_sf"/>
</dbReference>
<dbReference type="InterPro" id="IPR042231">
    <property type="entry name" value="Cho/carn_acyl_trans_2"/>
</dbReference>
<dbReference type="InterPro" id="IPR032821">
    <property type="entry name" value="PKS_assoc"/>
</dbReference>
<dbReference type="SUPFAM" id="SSF52777">
    <property type="entry name" value="CoA-dependent acyltransferases"/>
    <property type="match status" value="2"/>
</dbReference>
<dbReference type="PROSITE" id="PS50075">
    <property type="entry name" value="CARRIER"/>
    <property type="match status" value="1"/>
</dbReference>
<evidence type="ECO:0000256" key="8">
    <source>
        <dbReference type="PIRSR" id="PIRSR600542-1"/>
    </source>
</evidence>
<evidence type="ECO:0000256" key="5">
    <source>
        <dbReference type="ARBA" id="ARBA00023002"/>
    </source>
</evidence>
<dbReference type="InterPro" id="IPR014030">
    <property type="entry name" value="Ketoacyl_synth_N"/>
</dbReference>
<dbReference type="InterPro" id="IPR009081">
    <property type="entry name" value="PP-bd_ACP"/>
</dbReference>
<dbReference type="InterPro" id="IPR039551">
    <property type="entry name" value="Cho/carn_acyl_trans"/>
</dbReference>
<dbReference type="InterPro" id="IPR020807">
    <property type="entry name" value="PKS_DH"/>
</dbReference>
<evidence type="ECO:0000256" key="4">
    <source>
        <dbReference type="ARBA" id="ARBA00022679"/>
    </source>
</evidence>
<dbReference type="InterPro" id="IPR057326">
    <property type="entry name" value="KR_dom"/>
</dbReference>
<evidence type="ECO:0000256" key="1">
    <source>
        <dbReference type="ARBA" id="ARBA00005232"/>
    </source>
</evidence>
<feature type="domain" description="Ketosynthase family 3 (KS3)" evidence="11">
    <location>
        <begin position="6"/>
        <end position="433"/>
    </location>
</feature>
<dbReference type="Pfam" id="PF08659">
    <property type="entry name" value="KR"/>
    <property type="match status" value="1"/>
</dbReference>
<feature type="domain" description="Carrier" evidence="10">
    <location>
        <begin position="2080"/>
        <end position="2157"/>
    </location>
</feature>
<dbReference type="InterPro" id="IPR056501">
    <property type="entry name" value="NAD-bd_HRPKS_sdrA"/>
</dbReference>
<dbReference type="SUPFAM" id="SSF55048">
    <property type="entry name" value="Probable ACP-binding domain of malonyl-CoA ACP transacylase"/>
    <property type="match status" value="1"/>
</dbReference>
<evidence type="ECO:0000256" key="3">
    <source>
        <dbReference type="ARBA" id="ARBA00022553"/>
    </source>
</evidence>
<dbReference type="Pfam" id="PF02801">
    <property type="entry name" value="Ketoacyl-synt_C"/>
    <property type="match status" value="1"/>
</dbReference>
<dbReference type="Gene3D" id="3.40.366.10">
    <property type="entry name" value="Malonyl-Coenzyme A Acyl Carrier Protein, domain 2"/>
    <property type="match status" value="1"/>
</dbReference>
<dbReference type="InterPro" id="IPR013217">
    <property type="entry name" value="Methyltransf_12"/>
</dbReference>
<dbReference type="Gene3D" id="3.30.559.70">
    <property type="entry name" value="Choline/Carnitine o-acyltransferase, domain 2"/>
    <property type="match status" value="1"/>
</dbReference>
<feature type="active site" description="Proton acceptor" evidence="8">
    <location>
        <position position="2490"/>
    </location>
</feature>
<reference evidence="13" key="1">
    <citation type="journal article" date="2020" name="Stud. Mycol.">
        <title>101 Dothideomycetes genomes: a test case for predicting lifestyles and emergence of pathogens.</title>
        <authorList>
            <person name="Haridas S."/>
            <person name="Albert R."/>
            <person name="Binder M."/>
            <person name="Bloem J."/>
            <person name="Labutti K."/>
            <person name="Salamov A."/>
            <person name="Andreopoulos B."/>
            <person name="Baker S."/>
            <person name="Barry K."/>
            <person name="Bills G."/>
            <person name="Bluhm B."/>
            <person name="Cannon C."/>
            <person name="Castanera R."/>
            <person name="Culley D."/>
            <person name="Daum C."/>
            <person name="Ezra D."/>
            <person name="Gonzalez J."/>
            <person name="Henrissat B."/>
            <person name="Kuo A."/>
            <person name="Liang C."/>
            <person name="Lipzen A."/>
            <person name="Lutzoni F."/>
            <person name="Magnuson J."/>
            <person name="Mondo S."/>
            <person name="Nolan M."/>
            <person name="Ohm R."/>
            <person name="Pangilinan J."/>
            <person name="Park H.-J."/>
            <person name="Ramirez L."/>
            <person name="Alfaro M."/>
            <person name="Sun H."/>
            <person name="Tritt A."/>
            <person name="Yoshinaga Y."/>
            <person name="Zwiers L.-H."/>
            <person name="Turgeon B."/>
            <person name="Goodwin S."/>
            <person name="Spatafora J."/>
            <person name="Crous P."/>
            <person name="Grigoriev I."/>
        </authorList>
    </citation>
    <scope>NUCLEOTIDE SEQUENCE</scope>
    <source>
        <strain evidence="13">CBS 627.86</strain>
    </source>
</reference>
<dbReference type="PANTHER" id="PTHR43775">
    <property type="entry name" value="FATTY ACID SYNTHASE"/>
    <property type="match status" value="1"/>
</dbReference>
<dbReference type="Gene3D" id="3.40.47.10">
    <property type="match status" value="1"/>
</dbReference>
<dbReference type="PROSITE" id="PS52019">
    <property type="entry name" value="PKS_MFAS_DH"/>
    <property type="match status" value="1"/>
</dbReference>
<dbReference type="EMBL" id="ML977310">
    <property type="protein sequence ID" value="KAF2123089.1"/>
    <property type="molecule type" value="Genomic_DNA"/>
</dbReference>
<dbReference type="Gene3D" id="3.40.50.720">
    <property type="entry name" value="NAD(P)-binding Rossmann-like Domain"/>
    <property type="match status" value="1"/>
</dbReference>
<keyword evidence="5" id="KW-0560">Oxidoreductase</keyword>
<dbReference type="Proteomes" id="UP000799770">
    <property type="component" value="Unassembled WGS sequence"/>
</dbReference>
<protein>
    <submittedName>
        <fullName evidence="13">Uncharacterized protein</fullName>
    </submittedName>
</protein>
<evidence type="ECO:0000259" key="10">
    <source>
        <dbReference type="PROSITE" id="PS50075"/>
    </source>
</evidence>
<dbReference type="OrthoDB" id="329835at2759"/>